<dbReference type="SUPFAM" id="SSF53850">
    <property type="entry name" value="Periplasmic binding protein-like II"/>
    <property type="match status" value="1"/>
</dbReference>
<dbReference type="RefSeq" id="WP_225676119.1">
    <property type="nucleotide sequence ID" value="NZ_JAEDAH010000091.1"/>
</dbReference>
<dbReference type="Proteomes" id="UP000714380">
    <property type="component" value="Unassembled WGS sequence"/>
</dbReference>
<sequence length="142" mass="14862">MKLFKTISRIAIAASLLIGAAVHAEVAVIVSASNGNGALDQDTISRIFLGKTSNFPDGSQAIPVDQTEGSASREAFNDKVLGKSSSQLKAYWSRLIFTGKGTPPKESGSDADIKALVAKNPNLVGYVDSSAVDGSVKVVYKF</sequence>
<accession>A0ABS7ZSZ3</accession>
<comment type="caution">
    <text evidence="2">The sequence shown here is derived from an EMBL/GenBank/DDBJ whole genome shotgun (WGS) entry which is preliminary data.</text>
</comment>
<evidence type="ECO:0000313" key="2">
    <source>
        <dbReference type="EMBL" id="MCA6064799.1"/>
    </source>
</evidence>
<keyword evidence="3" id="KW-1185">Reference proteome</keyword>
<keyword evidence="1" id="KW-0732">Signal</keyword>
<dbReference type="Gene3D" id="3.40.190.10">
    <property type="entry name" value="Periplasmic binding protein-like II"/>
    <property type="match status" value="1"/>
</dbReference>
<evidence type="ECO:0000256" key="1">
    <source>
        <dbReference type="SAM" id="SignalP"/>
    </source>
</evidence>
<protein>
    <submittedName>
        <fullName evidence="2">Phosphate ABC transporter substrate-binding protein</fullName>
    </submittedName>
</protein>
<feature type="signal peptide" evidence="1">
    <location>
        <begin position="1"/>
        <end position="24"/>
    </location>
</feature>
<reference evidence="2 3" key="1">
    <citation type="submission" date="2020-12" db="EMBL/GenBank/DDBJ databases">
        <title>Novel Thalassolituus-related marine hydrocarbonoclastic bacteria mediated algae-derived hydrocarbons mineralization in twilight zone of the northern South China Sea.</title>
        <authorList>
            <person name="Dong C."/>
        </authorList>
    </citation>
    <scope>NUCLEOTIDE SEQUENCE [LARGE SCALE GENOMIC DNA]</scope>
    <source>
        <strain evidence="2 3">IMCC1826</strain>
    </source>
</reference>
<feature type="chain" id="PRO_5046308694" evidence="1">
    <location>
        <begin position="25"/>
        <end position="142"/>
    </location>
</feature>
<organism evidence="2 3">
    <name type="scientific">Thalassolituus marinus</name>
    <dbReference type="NCBI Taxonomy" id="671053"/>
    <lineage>
        <taxon>Bacteria</taxon>
        <taxon>Pseudomonadati</taxon>
        <taxon>Pseudomonadota</taxon>
        <taxon>Gammaproteobacteria</taxon>
        <taxon>Oceanospirillales</taxon>
        <taxon>Oceanospirillaceae</taxon>
        <taxon>Thalassolituus</taxon>
    </lineage>
</organism>
<proteinExistence type="predicted"/>
<gene>
    <name evidence="2" type="ORF">I9W95_14395</name>
</gene>
<name>A0ABS7ZSZ3_9GAMM</name>
<dbReference type="EMBL" id="JAEDAH010000091">
    <property type="protein sequence ID" value="MCA6064799.1"/>
    <property type="molecule type" value="Genomic_DNA"/>
</dbReference>
<evidence type="ECO:0000313" key="3">
    <source>
        <dbReference type="Proteomes" id="UP000714380"/>
    </source>
</evidence>